<comment type="caution">
    <text evidence="1">The sequence shown here is derived from an EMBL/GenBank/DDBJ whole genome shotgun (WGS) entry which is preliminary data.</text>
</comment>
<evidence type="ECO:0000313" key="1">
    <source>
        <dbReference type="EMBL" id="KLV14249.1"/>
    </source>
</evidence>
<dbReference type="AlphaFoldDB" id="A0A0J1HKL6"/>
<proteinExistence type="predicted"/>
<protein>
    <submittedName>
        <fullName evidence="1">Uncharacterized protein</fullName>
    </submittedName>
</protein>
<gene>
    <name evidence="1" type="ORF">ABW01_28010</name>
</gene>
<organism evidence="1 2">
    <name type="scientific">Bacillus anthracis</name>
    <name type="common">anthrax bacterium</name>
    <dbReference type="NCBI Taxonomy" id="1392"/>
    <lineage>
        <taxon>Bacteria</taxon>
        <taxon>Bacillati</taxon>
        <taxon>Bacillota</taxon>
        <taxon>Bacilli</taxon>
        <taxon>Bacillales</taxon>
        <taxon>Bacillaceae</taxon>
        <taxon>Bacillus</taxon>
        <taxon>Bacillus cereus group</taxon>
    </lineage>
</organism>
<accession>A0A0J1HKL6</accession>
<name>A0A0J1HKL6_BACAN</name>
<sequence>MWNDIEQFFVGNDTTGIYDMYNSFFQLIYFICSSKDLLAKANMDDYEIAIQDHDIESNSECAHINFVNALLQSINDECKFQAAFLMDEEEVYLFQLEDSVFQEYNKKLFLNDTCLLQIKNNIDLKNAKDIFPDLVLISDYANEDVFYVIHEDIHDVLDTKKLNRYIDLLILIKE</sequence>
<evidence type="ECO:0000313" key="2">
    <source>
        <dbReference type="Proteomes" id="UP000035904"/>
    </source>
</evidence>
<dbReference type="PATRIC" id="fig|1392.242.peg.4428"/>
<dbReference type="EMBL" id="LDPG01000034">
    <property type="protein sequence ID" value="KLV14249.1"/>
    <property type="molecule type" value="Genomic_DNA"/>
</dbReference>
<dbReference type="Proteomes" id="UP000035904">
    <property type="component" value="Unassembled WGS sequence"/>
</dbReference>
<dbReference type="RefSeq" id="WP_047957139.1">
    <property type="nucleotide sequence ID" value="NZ_LDPG01000034.1"/>
</dbReference>
<reference evidence="1 2" key="1">
    <citation type="submission" date="2015-05" db="EMBL/GenBank/DDBJ databases">
        <title>Whole genome sequence and identification of bacterial endophytes from Costus igneus.</title>
        <authorList>
            <person name="Lee Y.P."/>
            <person name="Gan H.M."/>
            <person name="Eng W."/>
            <person name="Wheatley M.S."/>
            <person name="Caraballo A."/>
            <person name="Polter S."/>
            <person name="Savka M.A."/>
            <person name="Hudson A.O."/>
        </authorList>
    </citation>
    <scope>NUCLEOTIDE SEQUENCE [LARGE SCALE GENOMIC DNA]</scope>
    <source>
        <strain evidence="1 2">RIT375</strain>
    </source>
</reference>